<comment type="caution">
    <text evidence="1">The sequence shown here is derived from an EMBL/GenBank/DDBJ whole genome shotgun (WGS) entry which is preliminary data.</text>
</comment>
<protein>
    <submittedName>
        <fullName evidence="1">Uncharacterized protein</fullName>
    </submittedName>
</protein>
<dbReference type="EMBL" id="JAQRFI010000016">
    <property type="protein sequence ID" value="MDC9589419.1"/>
    <property type="molecule type" value="Genomic_DNA"/>
</dbReference>
<evidence type="ECO:0000313" key="1">
    <source>
        <dbReference type="EMBL" id="MDC9589419.1"/>
    </source>
</evidence>
<organism evidence="1 2">
    <name type="scientific">Xenorhabdus yunnanensis</name>
    <dbReference type="NCBI Taxonomy" id="3025878"/>
    <lineage>
        <taxon>Bacteria</taxon>
        <taxon>Pseudomonadati</taxon>
        <taxon>Pseudomonadota</taxon>
        <taxon>Gammaproteobacteria</taxon>
        <taxon>Enterobacterales</taxon>
        <taxon>Morganellaceae</taxon>
        <taxon>Xenorhabdus</taxon>
    </lineage>
</organism>
<gene>
    <name evidence="1" type="ORF">PSI23_08840</name>
</gene>
<keyword evidence="2" id="KW-1185">Reference proteome</keyword>
<evidence type="ECO:0000313" key="2">
    <source>
        <dbReference type="Proteomes" id="UP001217178"/>
    </source>
</evidence>
<proteinExistence type="predicted"/>
<dbReference type="Proteomes" id="UP001217178">
    <property type="component" value="Unassembled WGS sequence"/>
</dbReference>
<name>A0ABT5LEN5_9GAMM</name>
<reference evidence="1 2" key="1">
    <citation type="submission" date="2023-02" db="EMBL/GenBank/DDBJ databases">
        <title>Entomopathogenic bacteria.</title>
        <authorList>
            <person name="Machado R.A."/>
        </authorList>
    </citation>
    <scope>NUCLEOTIDE SEQUENCE [LARGE SCALE GENOMIC DNA]</scope>
    <source>
        <strain evidence="1 2">XENO-10</strain>
    </source>
</reference>
<dbReference type="RefSeq" id="WP_273554749.1">
    <property type="nucleotide sequence ID" value="NZ_JAQRFI010000016.1"/>
</dbReference>
<sequence>MNPRSTPFGDKIKTPFGRIFSLINLHYQTRGLCLTISASKGGQMYRNACSPLQATGVFIRRLTLILAGDRIVLVTAPYIIY</sequence>
<accession>A0ABT5LEN5</accession>